<dbReference type="Proteomes" id="UP000295351">
    <property type="component" value="Unassembled WGS sequence"/>
</dbReference>
<name>A0A4R2CYM2_SHIGR</name>
<dbReference type="AlphaFoldDB" id="A0A4R2CYM2"/>
<protein>
    <recommendedName>
        <fullName evidence="2">3-carboxy-cis,cis-muconate cycloisomerase</fullName>
        <ecNumber evidence="2">5.5.1.2</ecNumber>
    </recommendedName>
</protein>
<proteinExistence type="inferred from homology"/>
<dbReference type="GO" id="GO:0047472">
    <property type="term" value="F:3-carboxy-cis,cis-muconate cycloisomerase activity"/>
    <property type="evidence" value="ECO:0007669"/>
    <property type="project" value="UniProtKB-UniRule"/>
</dbReference>
<evidence type="ECO:0000313" key="4">
    <source>
        <dbReference type="EMBL" id="TCN46413.1"/>
    </source>
</evidence>
<evidence type="ECO:0000256" key="2">
    <source>
        <dbReference type="NCBIfam" id="TIGR02426"/>
    </source>
</evidence>
<dbReference type="Gene3D" id="1.20.200.10">
    <property type="entry name" value="Fumarase/aspartase (Central domain)"/>
    <property type="match status" value="1"/>
</dbReference>
<dbReference type="PRINTS" id="PR00145">
    <property type="entry name" value="ARGSUCLYASE"/>
</dbReference>
<dbReference type="InterPro" id="IPR012789">
    <property type="entry name" value="Protocat_PcaB-like"/>
</dbReference>
<keyword evidence="4" id="KW-0413">Isomerase</keyword>
<sequence length="388" mass="40497">MNDAACDAVGLTPSLSSFVILGLDPRIHALPIAKERPMTVSPFDHPYLSGLLGDEAVAALFSVAAELEAMLAFEVALAKAEAEAGVIPADAAGAIEAAAHRFSPDVASLRAATARDGVVVPDFVRQLRAAVGEPHGRHVHVGATSQDVIDSGLMLRLSRVLPVLEKRLGGLAGVLDGLAASFGDREMMGRTRMQAAIPITVADRVGAWRTPLERHRTRLTGLMEEGLAVQFGGAAGTLEKLDGRAPAVRAALARKLGLADVPQWHSQRDRILDLAALLSGITGSLGKIGQDVALMADRGDEIVLAGGGGSSAMPHKQNPVAAEVLVTLARFNAAQLGGLAQAMVHEQERSGAAWTLEWLILPQMVVAAGAALRLADTLLSSLRRLGVT</sequence>
<keyword evidence="5" id="KW-1185">Reference proteome</keyword>
<dbReference type="PANTHER" id="PTHR43172:SF2">
    <property type="entry name" value="ADENYLOSUCCINATE LYASE C-TERMINAL DOMAIN-CONTAINING PROTEIN"/>
    <property type="match status" value="1"/>
</dbReference>
<organism evidence="4 5">
    <name type="scientific">Shinella granuli</name>
    <dbReference type="NCBI Taxonomy" id="323621"/>
    <lineage>
        <taxon>Bacteria</taxon>
        <taxon>Pseudomonadati</taxon>
        <taxon>Pseudomonadota</taxon>
        <taxon>Alphaproteobacteria</taxon>
        <taxon>Hyphomicrobiales</taxon>
        <taxon>Rhizobiaceae</taxon>
        <taxon>Shinella</taxon>
    </lineage>
</organism>
<comment type="similarity">
    <text evidence="1">Belongs to the class-II fumarase/aspartase family.</text>
</comment>
<evidence type="ECO:0000256" key="1">
    <source>
        <dbReference type="ARBA" id="ARBA00034772"/>
    </source>
</evidence>
<dbReference type="InterPro" id="IPR022761">
    <property type="entry name" value="Fumarate_lyase_N"/>
</dbReference>
<dbReference type="NCBIfam" id="TIGR02426">
    <property type="entry name" value="protocat_pcaB"/>
    <property type="match status" value="1"/>
</dbReference>
<accession>A0A4R2CYM2</accession>
<evidence type="ECO:0000259" key="3">
    <source>
        <dbReference type="Pfam" id="PF00206"/>
    </source>
</evidence>
<dbReference type="PANTHER" id="PTHR43172">
    <property type="entry name" value="ADENYLOSUCCINATE LYASE"/>
    <property type="match status" value="1"/>
</dbReference>
<dbReference type="InterPro" id="IPR008948">
    <property type="entry name" value="L-Aspartase-like"/>
</dbReference>
<dbReference type="InterPro" id="IPR000362">
    <property type="entry name" value="Fumarate_lyase_fam"/>
</dbReference>
<evidence type="ECO:0000313" key="5">
    <source>
        <dbReference type="Proteomes" id="UP000295351"/>
    </source>
</evidence>
<dbReference type="PRINTS" id="PR00149">
    <property type="entry name" value="FUMRATELYASE"/>
</dbReference>
<dbReference type="GO" id="GO:0016829">
    <property type="term" value="F:lyase activity"/>
    <property type="evidence" value="ECO:0007669"/>
    <property type="project" value="UniProtKB-ARBA"/>
</dbReference>
<dbReference type="InterPro" id="IPR020557">
    <property type="entry name" value="Fumarate_lyase_CS"/>
</dbReference>
<dbReference type="GO" id="GO:0019619">
    <property type="term" value="P:3,4-dihydroxybenzoate catabolic process"/>
    <property type="evidence" value="ECO:0007669"/>
    <property type="project" value="InterPro"/>
</dbReference>
<dbReference type="EMBL" id="SLVX01000004">
    <property type="protein sequence ID" value="TCN46413.1"/>
    <property type="molecule type" value="Genomic_DNA"/>
</dbReference>
<dbReference type="PROSITE" id="PS00163">
    <property type="entry name" value="FUMARATE_LYASES"/>
    <property type="match status" value="1"/>
</dbReference>
<dbReference type="NCBIfam" id="NF004631">
    <property type="entry name" value="PRK05975.1"/>
    <property type="match status" value="1"/>
</dbReference>
<dbReference type="Pfam" id="PF00206">
    <property type="entry name" value="Lyase_1"/>
    <property type="match status" value="1"/>
</dbReference>
<comment type="caution">
    <text evidence="4">The sequence shown here is derived from an EMBL/GenBank/DDBJ whole genome shotgun (WGS) entry which is preliminary data.</text>
</comment>
<dbReference type="SUPFAM" id="SSF48557">
    <property type="entry name" value="L-aspartase-like"/>
    <property type="match status" value="1"/>
</dbReference>
<reference evidence="4 5" key="1">
    <citation type="submission" date="2019-03" db="EMBL/GenBank/DDBJ databases">
        <title>Genomic Encyclopedia of Type Strains, Phase IV (KMG-IV): sequencing the most valuable type-strain genomes for metagenomic binning, comparative biology and taxonomic classification.</title>
        <authorList>
            <person name="Goeker M."/>
        </authorList>
    </citation>
    <scope>NUCLEOTIDE SEQUENCE [LARGE SCALE GENOMIC DNA]</scope>
    <source>
        <strain evidence="4 5">DSM 18401</strain>
    </source>
</reference>
<gene>
    <name evidence="4" type="ORF">EV665_10486</name>
</gene>
<feature type="domain" description="Fumarate lyase N-terminal" evidence="3">
    <location>
        <begin position="66"/>
        <end position="328"/>
    </location>
</feature>
<dbReference type="EC" id="5.5.1.2" evidence="2"/>